<dbReference type="EMBL" id="CP025431">
    <property type="protein sequence ID" value="AUH66554.1"/>
    <property type="molecule type" value="Genomic_DNA"/>
</dbReference>
<evidence type="ECO:0000313" key="2">
    <source>
        <dbReference type="Proteomes" id="UP000234530"/>
    </source>
</evidence>
<dbReference type="KEGG" id="pzh:CX676_19795"/>
<dbReference type="Proteomes" id="UP000234530">
    <property type="component" value="Plasmid pPZ01"/>
</dbReference>
<dbReference type="AlphaFoldDB" id="A0A2H5F4T6"/>
<accession>A0A2H5F4T6</accession>
<gene>
    <name evidence="1" type="ORF">CX676_19795</name>
</gene>
<name>A0A2H5F4T6_9RHOB</name>
<organism evidence="1 2">
    <name type="scientific">Paracoccus zhejiangensis</name>
    <dbReference type="NCBI Taxonomy" id="1077935"/>
    <lineage>
        <taxon>Bacteria</taxon>
        <taxon>Pseudomonadati</taxon>
        <taxon>Pseudomonadota</taxon>
        <taxon>Alphaproteobacteria</taxon>
        <taxon>Rhodobacterales</taxon>
        <taxon>Paracoccaceae</taxon>
        <taxon>Paracoccus</taxon>
    </lineage>
</organism>
<geneLocation type="plasmid" evidence="2">
    <name>ppz01</name>
</geneLocation>
<keyword evidence="1" id="KW-0614">Plasmid</keyword>
<keyword evidence="2" id="KW-1185">Reference proteome</keyword>
<sequence>MLVIEGEGSGQGGAVVIFPAGKVINGGRGLFWRGFVHVAEGHPITSDKARLLDIARLRELRRLSSKYLATTAVIG</sequence>
<protein>
    <submittedName>
        <fullName evidence="1">Uncharacterized protein</fullName>
    </submittedName>
</protein>
<evidence type="ECO:0000313" key="1">
    <source>
        <dbReference type="EMBL" id="AUH66554.1"/>
    </source>
</evidence>
<proteinExistence type="predicted"/>
<reference evidence="1 2" key="1">
    <citation type="journal article" date="2013" name="Antonie Van Leeuwenhoek">
        <title>Paracoccus zhejiangensis sp. nov., isolated from activated sludge in wastewater-treatment system.</title>
        <authorList>
            <person name="Wu Z.G."/>
            <person name="Zhang D.F."/>
            <person name="Liu Y.L."/>
            <person name="Wang F."/>
            <person name="Jiang X."/>
            <person name="Li C."/>
            <person name="Li S.P."/>
            <person name="Hong Q."/>
            <person name="Li W.J."/>
        </authorList>
    </citation>
    <scope>NUCLEOTIDE SEQUENCE [LARGE SCALE GENOMIC DNA]</scope>
    <source>
        <strain evidence="1 2">J6</strain>
        <plasmid evidence="2">Plasmid ppz01</plasmid>
    </source>
</reference>